<reference evidence="2 3" key="1">
    <citation type="submission" date="2020-08" db="EMBL/GenBank/DDBJ databases">
        <title>Genomic Encyclopedia of Type Strains, Phase IV (KMG-IV): sequencing the most valuable type-strain genomes for metagenomic binning, comparative biology and taxonomic classification.</title>
        <authorList>
            <person name="Goeker M."/>
        </authorList>
    </citation>
    <scope>NUCLEOTIDE SEQUENCE [LARGE SCALE GENOMIC DNA]</scope>
    <source>
        <strain evidence="2 3">DSM 21319</strain>
    </source>
</reference>
<accession>A0A7W8DVH1</accession>
<dbReference type="InterPro" id="IPR052948">
    <property type="entry name" value="Low_temp-induced_all0457"/>
</dbReference>
<dbReference type="Proteomes" id="UP000535406">
    <property type="component" value="Unassembled WGS sequence"/>
</dbReference>
<protein>
    <recommendedName>
        <fullName evidence="1">General stress protein 17M-like domain-containing protein</fullName>
    </recommendedName>
</protein>
<organism evidence="2 3">
    <name type="scientific">Shinella fusca</name>
    <dbReference type="NCBI Taxonomy" id="544480"/>
    <lineage>
        <taxon>Bacteria</taxon>
        <taxon>Pseudomonadati</taxon>
        <taxon>Pseudomonadota</taxon>
        <taxon>Alphaproteobacteria</taxon>
        <taxon>Hyphomicrobiales</taxon>
        <taxon>Rhizobiaceae</taxon>
        <taxon>Shinella</taxon>
    </lineage>
</organism>
<gene>
    <name evidence="2" type="ORF">HNQ66_002352</name>
</gene>
<dbReference type="InterPro" id="IPR025889">
    <property type="entry name" value="GSP17M-like_dom"/>
</dbReference>
<evidence type="ECO:0000313" key="2">
    <source>
        <dbReference type="EMBL" id="MBB5042951.1"/>
    </source>
</evidence>
<dbReference type="PANTHER" id="PTHR36109:SF2">
    <property type="entry name" value="MEMBRANE PROTEIN"/>
    <property type="match status" value="1"/>
</dbReference>
<feature type="domain" description="General stress protein 17M-like" evidence="1">
    <location>
        <begin position="6"/>
        <end position="69"/>
    </location>
</feature>
<sequence>MKTVTGLFDDYSDARSAVSALEARGVPSSEISIVSNNADDRYTRDTNAAEGAGTGAGIGAAVGGVGGLLTGLGIMAIPGVGPVVAAGWLAATAAGAAAGAVAGGAAGGLIGAMTESGVPEEHAHVYAEGVRRGGTLVTARVDDGLYAEAEAILRQSSWVDPDARRAVYAEEGWTRFDDTLDPYGPAEIEKERLRYRR</sequence>
<name>A0A7W8DVH1_9HYPH</name>
<dbReference type="PANTHER" id="PTHR36109">
    <property type="entry name" value="MEMBRANE PROTEIN-RELATED"/>
    <property type="match status" value="1"/>
</dbReference>
<evidence type="ECO:0000259" key="1">
    <source>
        <dbReference type="Pfam" id="PF11181"/>
    </source>
</evidence>
<dbReference type="AlphaFoldDB" id="A0A7W8DVH1"/>
<comment type="caution">
    <text evidence="2">The sequence shown here is derived from an EMBL/GenBank/DDBJ whole genome shotgun (WGS) entry which is preliminary data.</text>
</comment>
<proteinExistence type="predicted"/>
<dbReference type="Pfam" id="PF11181">
    <property type="entry name" value="YflT"/>
    <property type="match status" value="1"/>
</dbReference>
<evidence type="ECO:0000313" key="3">
    <source>
        <dbReference type="Proteomes" id="UP000535406"/>
    </source>
</evidence>
<keyword evidence="3" id="KW-1185">Reference proteome</keyword>
<dbReference type="EMBL" id="JACHIK010000007">
    <property type="protein sequence ID" value="MBB5042951.1"/>
    <property type="molecule type" value="Genomic_DNA"/>
</dbReference>
<dbReference type="RefSeq" id="WP_184144319.1">
    <property type="nucleotide sequence ID" value="NZ_JACHIK010000007.1"/>
</dbReference>